<feature type="binding site" evidence="8">
    <location>
        <begin position="125"/>
        <end position="129"/>
    </location>
    <ligand>
        <name>NADP(+)</name>
        <dbReference type="ChEBI" id="CHEBI:58349"/>
    </ligand>
</feature>
<evidence type="ECO:0000313" key="12">
    <source>
        <dbReference type="Proteomes" id="UP001299546"/>
    </source>
</evidence>
<dbReference type="SUPFAM" id="SSF51735">
    <property type="entry name" value="NAD(P)-binding Rossmann-fold domains"/>
    <property type="match status" value="1"/>
</dbReference>
<sequence>MIHIGVLGEQLSHSLSPDIHRYLMKEERLPCSYHVLEMEKENIPKVPELMKMLNIRGLNVTIPYKETMMEYVDEVSPPAKEIGALNTICLKDGRTYGYNTDYIGILRMFRQSRISLKGKRVLILGNGGAARAAAVAVHHAGAAKITVAGRRKDALDELRTQFPFIETVTYDAIDRGDIIINTTPVGMYPKVGVSAVGKEVLRRFRVAADIVYNPLETEFLRLAKEEGLQVVTGLRMLIDQAIGSHEIWFGHQMKAEVSDALHRQLAATVKAV</sequence>
<dbReference type="Proteomes" id="UP001299546">
    <property type="component" value="Unassembled WGS sequence"/>
</dbReference>
<dbReference type="InterPro" id="IPR036291">
    <property type="entry name" value="NAD(P)-bd_dom_sf"/>
</dbReference>
<evidence type="ECO:0000313" key="11">
    <source>
        <dbReference type="EMBL" id="MCB7385805.1"/>
    </source>
</evidence>
<evidence type="ECO:0000259" key="10">
    <source>
        <dbReference type="Pfam" id="PF08501"/>
    </source>
</evidence>
<dbReference type="Pfam" id="PF01488">
    <property type="entry name" value="Shikimate_DH"/>
    <property type="match status" value="1"/>
</dbReference>
<feature type="binding site" evidence="8">
    <location>
        <position position="86"/>
    </location>
    <ligand>
        <name>shikimate</name>
        <dbReference type="ChEBI" id="CHEBI:36208"/>
    </ligand>
</feature>
<dbReference type="InterPro" id="IPR013708">
    <property type="entry name" value="Shikimate_DH-bd_N"/>
</dbReference>
<evidence type="ECO:0000259" key="9">
    <source>
        <dbReference type="Pfam" id="PF01488"/>
    </source>
</evidence>
<protein>
    <recommendedName>
        <fullName evidence="2 8">Shikimate dehydrogenase (NADP(+))</fullName>
        <shortName evidence="8">SDH</shortName>
        <ecNumber evidence="2 8">1.1.1.25</ecNumber>
    </recommendedName>
</protein>
<keyword evidence="6 8" id="KW-0057">Aromatic amino acid biosynthesis</keyword>
<evidence type="ECO:0000256" key="3">
    <source>
        <dbReference type="ARBA" id="ARBA00022605"/>
    </source>
</evidence>
<evidence type="ECO:0000256" key="5">
    <source>
        <dbReference type="ARBA" id="ARBA00023002"/>
    </source>
</evidence>
<dbReference type="InterPro" id="IPR022893">
    <property type="entry name" value="Shikimate_DH_fam"/>
</dbReference>
<evidence type="ECO:0000256" key="1">
    <source>
        <dbReference type="ARBA" id="ARBA00004871"/>
    </source>
</evidence>
<dbReference type="HAMAP" id="MF_00222">
    <property type="entry name" value="Shikimate_DH_AroE"/>
    <property type="match status" value="1"/>
</dbReference>
<feature type="binding site" evidence="8">
    <location>
        <position position="210"/>
    </location>
    <ligand>
        <name>NADP(+)</name>
        <dbReference type="ChEBI" id="CHEBI:58349"/>
    </ligand>
</feature>
<evidence type="ECO:0000256" key="4">
    <source>
        <dbReference type="ARBA" id="ARBA00022857"/>
    </source>
</evidence>
<keyword evidence="3 8" id="KW-0028">Amino-acid biosynthesis</keyword>
<feature type="active site" description="Proton acceptor" evidence="8">
    <location>
        <position position="65"/>
    </location>
</feature>
<reference evidence="11 12" key="1">
    <citation type="submission" date="2021-10" db="EMBL/GenBank/DDBJ databases">
        <title>Collection of gut derived symbiotic bacterial strains cultured from healthy donors.</title>
        <authorList>
            <person name="Lin H."/>
            <person name="Littmann E."/>
            <person name="Kohout C."/>
            <person name="Pamer E.G."/>
        </authorList>
    </citation>
    <scope>NUCLEOTIDE SEQUENCE [LARGE SCALE GENOMIC DNA]</scope>
    <source>
        <strain evidence="11 12">DFI.1.165</strain>
    </source>
</reference>
<feature type="domain" description="Shikimate dehydrogenase substrate binding N-terminal" evidence="10">
    <location>
        <begin position="6"/>
        <end position="88"/>
    </location>
</feature>
<comment type="catalytic activity">
    <reaction evidence="7 8">
        <text>shikimate + NADP(+) = 3-dehydroshikimate + NADPH + H(+)</text>
        <dbReference type="Rhea" id="RHEA:17737"/>
        <dbReference type="ChEBI" id="CHEBI:15378"/>
        <dbReference type="ChEBI" id="CHEBI:16630"/>
        <dbReference type="ChEBI" id="CHEBI:36208"/>
        <dbReference type="ChEBI" id="CHEBI:57783"/>
        <dbReference type="ChEBI" id="CHEBI:58349"/>
        <dbReference type="EC" id="1.1.1.25"/>
    </reaction>
</comment>
<evidence type="ECO:0000256" key="8">
    <source>
        <dbReference type="HAMAP-Rule" id="MF_00222"/>
    </source>
</evidence>
<feature type="binding site" evidence="8">
    <location>
        <position position="212"/>
    </location>
    <ligand>
        <name>shikimate</name>
        <dbReference type="ChEBI" id="CHEBI:36208"/>
    </ligand>
</feature>
<dbReference type="Gene3D" id="3.40.50.720">
    <property type="entry name" value="NAD(P)-binding Rossmann-like Domain"/>
    <property type="match status" value="1"/>
</dbReference>
<feature type="binding site" evidence="8">
    <location>
        <position position="61"/>
    </location>
    <ligand>
        <name>shikimate</name>
        <dbReference type="ChEBI" id="CHEBI:36208"/>
    </ligand>
</feature>
<comment type="function">
    <text evidence="8">Involved in the biosynthesis of the chorismate, which leads to the biosynthesis of aromatic amino acids. Catalyzes the reversible NADPH linked reduction of 3-dehydroshikimate (DHSA) to yield shikimate (SA).</text>
</comment>
<dbReference type="Pfam" id="PF08501">
    <property type="entry name" value="Shikimate_dh_N"/>
    <property type="match status" value="1"/>
</dbReference>
<name>A0ABS8DBL0_9FIRM</name>
<comment type="caution">
    <text evidence="11">The sequence shown here is derived from an EMBL/GenBank/DDBJ whole genome shotgun (WGS) entry which is preliminary data.</text>
</comment>
<evidence type="ECO:0000256" key="2">
    <source>
        <dbReference type="ARBA" id="ARBA00012962"/>
    </source>
</evidence>
<dbReference type="InterPro" id="IPR011342">
    <property type="entry name" value="Shikimate_DH"/>
</dbReference>
<accession>A0ABS8DBL0</accession>
<dbReference type="InterPro" id="IPR006151">
    <property type="entry name" value="Shikm_DH/Glu-tRNA_Rdtase"/>
</dbReference>
<feature type="binding site" evidence="8">
    <location>
        <begin position="14"/>
        <end position="16"/>
    </location>
    <ligand>
        <name>shikimate</name>
        <dbReference type="ChEBI" id="CHEBI:36208"/>
    </ligand>
</feature>
<dbReference type="PANTHER" id="PTHR21089:SF1">
    <property type="entry name" value="BIFUNCTIONAL 3-DEHYDROQUINATE DEHYDRATASE_SHIKIMATE DEHYDROGENASE, CHLOROPLASTIC"/>
    <property type="match status" value="1"/>
</dbReference>
<dbReference type="InterPro" id="IPR046346">
    <property type="entry name" value="Aminoacid_DH-like_N_sf"/>
</dbReference>
<dbReference type="CDD" id="cd01065">
    <property type="entry name" value="NAD_bind_Shikimate_DH"/>
    <property type="match status" value="1"/>
</dbReference>
<dbReference type="NCBIfam" id="TIGR00507">
    <property type="entry name" value="aroE"/>
    <property type="match status" value="1"/>
</dbReference>
<keyword evidence="12" id="KW-1185">Reference proteome</keyword>
<organism evidence="11 12">
    <name type="scientific">Bariatricus massiliensis</name>
    <dbReference type="NCBI Taxonomy" id="1745713"/>
    <lineage>
        <taxon>Bacteria</taxon>
        <taxon>Bacillati</taxon>
        <taxon>Bacillota</taxon>
        <taxon>Clostridia</taxon>
        <taxon>Lachnospirales</taxon>
        <taxon>Lachnospiraceae</taxon>
        <taxon>Bariatricus</taxon>
    </lineage>
</organism>
<keyword evidence="4 8" id="KW-0521">NADP</keyword>
<dbReference type="EMBL" id="JAJCIS010000001">
    <property type="protein sequence ID" value="MCB7385805.1"/>
    <property type="molecule type" value="Genomic_DNA"/>
</dbReference>
<feature type="domain" description="Quinate/shikimate 5-dehydrogenase/glutamyl-tRNA reductase" evidence="9">
    <location>
        <begin position="115"/>
        <end position="182"/>
    </location>
</feature>
<proteinExistence type="inferred from homology"/>
<feature type="binding site" evidence="8">
    <location>
        <position position="101"/>
    </location>
    <ligand>
        <name>shikimate</name>
        <dbReference type="ChEBI" id="CHEBI:36208"/>
    </ligand>
</feature>
<dbReference type="Gene3D" id="3.40.50.10860">
    <property type="entry name" value="Leucine Dehydrogenase, chain A, domain 1"/>
    <property type="match status" value="1"/>
</dbReference>
<feature type="binding site" evidence="8">
    <location>
        <position position="240"/>
    </location>
    <ligand>
        <name>shikimate</name>
        <dbReference type="ChEBI" id="CHEBI:36208"/>
    </ligand>
</feature>
<comment type="similarity">
    <text evidence="8">Belongs to the shikimate dehydrogenase family.</text>
</comment>
<evidence type="ECO:0000256" key="7">
    <source>
        <dbReference type="ARBA" id="ARBA00049442"/>
    </source>
</evidence>
<gene>
    <name evidence="8 11" type="primary">aroE</name>
    <name evidence="11" type="ORF">LIZ65_00760</name>
</gene>
<keyword evidence="5 8" id="KW-0560">Oxidoreductase</keyword>
<comment type="subunit">
    <text evidence="8">Homodimer.</text>
</comment>
<dbReference type="PANTHER" id="PTHR21089">
    <property type="entry name" value="SHIKIMATE DEHYDROGENASE"/>
    <property type="match status" value="1"/>
</dbReference>
<comment type="caution">
    <text evidence="8">Lacks conserved residue(s) required for the propagation of feature annotation.</text>
</comment>
<dbReference type="SUPFAM" id="SSF53223">
    <property type="entry name" value="Aminoacid dehydrogenase-like, N-terminal domain"/>
    <property type="match status" value="1"/>
</dbReference>
<dbReference type="EC" id="1.1.1.25" evidence="2 8"/>
<dbReference type="RefSeq" id="WP_066731731.1">
    <property type="nucleotide sequence ID" value="NZ_JAJCIQ010000001.1"/>
</dbReference>
<comment type="pathway">
    <text evidence="1 8">Metabolic intermediate biosynthesis; chorismate biosynthesis; chorismate from D-erythrose 4-phosphate and phosphoenolpyruvate: step 4/7.</text>
</comment>
<dbReference type="GO" id="GO:0004764">
    <property type="term" value="F:shikimate 3-dehydrogenase (NADP+) activity"/>
    <property type="evidence" value="ECO:0007669"/>
    <property type="project" value="UniProtKB-EC"/>
</dbReference>
<feature type="binding site" evidence="8">
    <location>
        <position position="233"/>
    </location>
    <ligand>
        <name>NADP(+)</name>
        <dbReference type="ChEBI" id="CHEBI:58349"/>
    </ligand>
</feature>
<evidence type="ECO:0000256" key="6">
    <source>
        <dbReference type="ARBA" id="ARBA00023141"/>
    </source>
</evidence>